<reference evidence="2" key="2">
    <citation type="journal article" date="2021" name="PeerJ">
        <title>Extensive microbial diversity within the chicken gut microbiome revealed by metagenomics and culture.</title>
        <authorList>
            <person name="Gilroy R."/>
            <person name="Ravi A."/>
            <person name="Getino M."/>
            <person name="Pursley I."/>
            <person name="Horton D.L."/>
            <person name="Alikhan N.F."/>
            <person name="Baker D."/>
            <person name="Gharbi K."/>
            <person name="Hall N."/>
            <person name="Watson M."/>
            <person name="Adriaenssens E.M."/>
            <person name="Foster-Nyarko E."/>
            <person name="Jarju S."/>
            <person name="Secka A."/>
            <person name="Antonio M."/>
            <person name="Oren A."/>
            <person name="Chaudhuri R.R."/>
            <person name="La Ragione R."/>
            <person name="Hildebrand F."/>
            <person name="Pallen M.J."/>
        </authorList>
    </citation>
    <scope>NUCLEOTIDE SEQUENCE</scope>
    <source>
        <strain evidence="2">ChiSjej4B22-9803</strain>
    </source>
</reference>
<dbReference type="CDD" id="cd23763">
    <property type="entry name" value="ASKHA_ATPase_ROK"/>
    <property type="match status" value="1"/>
</dbReference>
<evidence type="ECO:0000256" key="1">
    <source>
        <dbReference type="ARBA" id="ARBA00006479"/>
    </source>
</evidence>
<proteinExistence type="inferred from homology"/>
<evidence type="ECO:0000313" key="2">
    <source>
        <dbReference type="EMBL" id="HIU49160.1"/>
    </source>
</evidence>
<name>A0A9D1S6Z0_9FIRM</name>
<dbReference type="SUPFAM" id="SSF53067">
    <property type="entry name" value="Actin-like ATPase domain"/>
    <property type="match status" value="1"/>
</dbReference>
<protein>
    <submittedName>
        <fullName evidence="2">ROK family protein</fullName>
    </submittedName>
</protein>
<reference evidence="2" key="1">
    <citation type="submission" date="2020-10" db="EMBL/GenBank/DDBJ databases">
        <authorList>
            <person name="Gilroy R."/>
        </authorList>
    </citation>
    <scope>NUCLEOTIDE SEQUENCE</scope>
    <source>
        <strain evidence="2">ChiSjej4B22-9803</strain>
    </source>
</reference>
<organism evidence="2 3">
    <name type="scientific">Candidatus Avimonoglobus intestinipullorum</name>
    <dbReference type="NCBI Taxonomy" id="2840699"/>
    <lineage>
        <taxon>Bacteria</taxon>
        <taxon>Bacillati</taxon>
        <taxon>Bacillota</taxon>
        <taxon>Clostridia</taxon>
        <taxon>Eubacteriales</taxon>
        <taxon>Candidatus Avimonoglobus</taxon>
    </lineage>
</organism>
<dbReference type="AlphaFoldDB" id="A0A9D1S6Z0"/>
<comment type="similarity">
    <text evidence="1">Belongs to the ROK (NagC/XylR) family.</text>
</comment>
<comment type="caution">
    <text evidence="2">The sequence shown here is derived from an EMBL/GenBank/DDBJ whole genome shotgun (WGS) entry which is preliminary data.</text>
</comment>
<dbReference type="InterPro" id="IPR043129">
    <property type="entry name" value="ATPase_NBD"/>
</dbReference>
<evidence type="ECO:0000313" key="3">
    <source>
        <dbReference type="Proteomes" id="UP000824111"/>
    </source>
</evidence>
<dbReference type="EMBL" id="DVND01000184">
    <property type="protein sequence ID" value="HIU49160.1"/>
    <property type="molecule type" value="Genomic_DNA"/>
</dbReference>
<accession>A0A9D1S6Z0</accession>
<gene>
    <name evidence="2" type="ORF">IAB04_07320</name>
</gene>
<dbReference type="InterPro" id="IPR000600">
    <property type="entry name" value="ROK"/>
</dbReference>
<dbReference type="PANTHER" id="PTHR18964:SF149">
    <property type="entry name" value="BIFUNCTIONAL UDP-N-ACETYLGLUCOSAMINE 2-EPIMERASE_N-ACETYLMANNOSAMINE KINASE"/>
    <property type="match status" value="1"/>
</dbReference>
<dbReference type="Gene3D" id="3.30.420.40">
    <property type="match status" value="2"/>
</dbReference>
<dbReference type="PANTHER" id="PTHR18964">
    <property type="entry name" value="ROK (REPRESSOR, ORF, KINASE) FAMILY"/>
    <property type="match status" value="1"/>
</dbReference>
<dbReference type="Proteomes" id="UP000824111">
    <property type="component" value="Unassembled WGS sequence"/>
</dbReference>
<sequence>MYTGIDIGGTKCAVILGDENAAIVDKIKFDTTTVDETYKRIVDAVRALGAGEAIGISCGGPLDAKNGVILSPPNLPGWDDVHIVELLEHAFGVPAYLKNDADACALAEWQHGAGKGCDNMVFMTFGTGLGAGLILNGRLYTGASDAAGEAGHIRLSRLGPVGYGKPGSFEGFCSGGGIKQIGQMFARAKFQMGARVSYCESPAELDGITAKTIADCAKQGQEDAREVYAFCGKMLGMGLSVLIDILNPERIVLGSIFQRCEELLRPSMEAVVRAECLAATAGACTIVPAALGDSIGDVAALTIAMMGDG</sequence>
<dbReference type="Pfam" id="PF00480">
    <property type="entry name" value="ROK"/>
    <property type="match status" value="1"/>
</dbReference>